<organism evidence="1 2">
    <name type="scientific">Bauhinia variegata</name>
    <name type="common">Purple orchid tree</name>
    <name type="synonym">Phanera variegata</name>
    <dbReference type="NCBI Taxonomy" id="167791"/>
    <lineage>
        <taxon>Eukaryota</taxon>
        <taxon>Viridiplantae</taxon>
        <taxon>Streptophyta</taxon>
        <taxon>Embryophyta</taxon>
        <taxon>Tracheophyta</taxon>
        <taxon>Spermatophyta</taxon>
        <taxon>Magnoliopsida</taxon>
        <taxon>eudicotyledons</taxon>
        <taxon>Gunneridae</taxon>
        <taxon>Pentapetalae</taxon>
        <taxon>rosids</taxon>
        <taxon>fabids</taxon>
        <taxon>Fabales</taxon>
        <taxon>Fabaceae</taxon>
        <taxon>Cercidoideae</taxon>
        <taxon>Cercideae</taxon>
        <taxon>Bauhiniinae</taxon>
        <taxon>Bauhinia</taxon>
    </lineage>
</organism>
<evidence type="ECO:0000313" key="2">
    <source>
        <dbReference type="Proteomes" id="UP000828941"/>
    </source>
</evidence>
<name>A0ACB9NFV6_BAUVA</name>
<gene>
    <name evidence="1" type="ORF">L6164_013685</name>
</gene>
<keyword evidence="2" id="KW-1185">Reference proteome</keyword>
<sequence length="102" mass="10895">MRTLLVLLVASVMLMETLHAAAPGQDEKLKVIANRRLLSHTNSGPKAGAEATNAPGKGDESTQNKSSNNGNYQNNEDNDAYGIYGGGPSRDTSHHYFVKSPP</sequence>
<dbReference type="EMBL" id="CM039431">
    <property type="protein sequence ID" value="KAI4334995.1"/>
    <property type="molecule type" value="Genomic_DNA"/>
</dbReference>
<accession>A0ACB9NFV6</accession>
<reference evidence="1 2" key="1">
    <citation type="journal article" date="2022" name="DNA Res.">
        <title>Chromosomal-level genome assembly of the orchid tree Bauhinia variegata (Leguminosae; Cercidoideae) supports the allotetraploid origin hypothesis of Bauhinia.</title>
        <authorList>
            <person name="Zhong Y."/>
            <person name="Chen Y."/>
            <person name="Zheng D."/>
            <person name="Pang J."/>
            <person name="Liu Y."/>
            <person name="Luo S."/>
            <person name="Meng S."/>
            <person name="Qian L."/>
            <person name="Wei D."/>
            <person name="Dai S."/>
            <person name="Zhou R."/>
        </authorList>
    </citation>
    <scope>NUCLEOTIDE SEQUENCE [LARGE SCALE GENOMIC DNA]</scope>
    <source>
        <strain evidence="1">BV-YZ2020</strain>
    </source>
</reference>
<proteinExistence type="predicted"/>
<evidence type="ECO:0000313" key="1">
    <source>
        <dbReference type="EMBL" id="KAI4334995.1"/>
    </source>
</evidence>
<comment type="caution">
    <text evidence="1">The sequence shown here is derived from an EMBL/GenBank/DDBJ whole genome shotgun (WGS) entry which is preliminary data.</text>
</comment>
<dbReference type="Proteomes" id="UP000828941">
    <property type="component" value="Chromosome 6"/>
</dbReference>
<protein>
    <submittedName>
        <fullName evidence="1">Uncharacterized protein</fullName>
    </submittedName>
</protein>